<protein>
    <submittedName>
        <fullName evidence="4">SH3 domain-containing protein</fullName>
    </submittedName>
</protein>
<feature type="chain" id="PRO_5043578188" evidence="2">
    <location>
        <begin position="34"/>
        <end position="177"/>
    </location>
</feature>
<proteinExistence type="predicted"/>
<keyword evidence="1" id="KW-0812">Transmembrane</keyword>
<keyword evidence="1" id="KW-1133">Transmembrane helix</keyword>
<dbReference type="Pfam" id="PF08239">
    <property type="entry name" value="SH3_3"/>
    <property type="match status" value="1"/>
</dbReference>
<name>A0AAW9KNG7_9ACTO</name>
<feature type="domain" description="SH3b" evidence="3">
    <location>
        <begin position="49"/>
        <end position="109"/>
    </location>
</feature>
<sequence length="177" mass="18729">MCTATSKIKRFALFGLATALATGATTVAPPARADGATATVYSAPGWNYANVRPSPGTDRHPIAQIQAGRAVELDCYQYGGEANGPYGSSTLWYRIKGYDEGWVANSMLSTGSDLPVTSECSAVQEVLHSAKGVAKSMGGWLVAGVLVVSAVLVRLRRNSSNDTEEAHSIPLLEKLRR</sequence>
<dbReference type="InterPro" id="IPR003646">
    <property type="entry name" value="SH3-like_bac-type"/>
</dbReference>
<comment type="caution">
    <text evidence="4">The sequence shown here is derived from an EMBL/GenBank/DDBJ whole genome shotgun (WGS) entry which is preliminary data.</text>
</comment>
<evidence type="ECO:0000256" key="2">
    <source>
        <dbReference type="SAM" id="SignalP"/>
    </source>
</evidence>
<evidence type="ECO:0000259" key="3">
    <source>
        <dbReference type="Pfam" id="PF08239"/>
    </source>
</evidence>
<keyword evidence="5" id="KW-1185">Reference proteome</keyword>
<evidence type="ECO:0000256" key="1">
    <source>
        <dbReference type="SAM" id="Phobius"/>
    </source>
</evidence>
<evidence type="ECO:0000313" key="5">
    <source>
        <dbReference type="Proteomes" id="UP001289581"/>
    </source>
</evidence>
<dbReference type="EMBL" id="JAXBCZ010000001">
    <property type="protein sequence ID" value="MEA1303933.1"/>
    <property type="molecule type" value="Genomic_DNA"/>
</dbReference>
<dbReference type="Gene3D" id="2.30.30.40">
    <property type="entry name" value="SH3 Domains"/>
    <property type="match status" value="1"/>
</dbReference>
<reference evidence="4 5" key="1">
    <citation type="submission" date="2023-06" db="EMBL/GenBank/DDBJ databases">
        <title>Actinomyces orist ORNL 0101 HMT-893 genome.</title>
        <authorList>
            <person name="Johnston C.D."/>
            <person name="Chen T."/>
            <person name="Dewhirst F.E."/>
        </authorList>
    </citation>
    <scope>NUCLEOTIDE SEQUENCE [LARGE SCALE GENOMIC DNA]</scope>
    <source>
        <strain evidence="4 5">ORNL 0101</strain>
    </source>
</reference>
<dbReference type="AlphaFoldDB" id="A0AAW9KNG7"/>
<gene>
    <name evidence="4" type="ORF">QU665_02350</name>
</gene>
<evidence type="ECO:0000313" key="4">
    <source>
        <dbReference type="EMBL" id="MEA1303933.1"/>
    </source>
</evidence>
<keyword evidence="2" id="KW-0732">Signal</keyword>
<organism evidence="4 5">
    <name type="scientific">Actinomyces oris</name>
    <dbReference type="NCBI Taxonomy" id="544580"/>
    <lineage>
        <taxon>Bacteria</taxon>
        <taxon>Bacillati</taxon>
        <taxon>Actinomycetota</taxon>
        <taxon>Actinomycetes</taxon>
        <taxon>Actinomycetales</taxon>
        <taxon>Actinomycetaceae</taxon>
        <taxon>Actinomyces</taxon>
    </lineage>
</organism>
<dbReference type="Proteomes" id="UP001289581">
    <property type="component" value="Unassembled WGS sequence"/>
</dbReference>
<accession>A0AAW9KNG7</accession>
<keyword evidence="1" id="KW-0472">Membrane</keyword>
<dbReference type="RefSeq" id="WP_322911537.1">
    <property type="nucleotide sequence ID" value="NZ_JAXBCZ010000001.1"/>
</dbReference>
<feature type="signal peptide" evidence="2">
    <location>
        <begin position="1"/>
        <end position="33"/>
    </location>
</feature>
<feature type="transmembrane region" description="Helical" evidence="1">
    <location>
        <begin position="137"/>
        <end position="155"/>
    </location>
</feature>